<dbReference type="GO" id="GO:0007165">
    <property type="term" value="P:signal transduction"/>
    <property type="evidence" value="ECO:0007669"/>
    <property type="project" value="UniProtKB-KW"/>
</dbReference>
<dbReference type="Proteomes" id="UP001168821">
    <property type="component" value="Unassembled WGS sequence"/>
</dbReference>
<evidence type="ECO:0000256" key="2">
    <source>
        <dbReference type="ARBA" id="ARBA00022606"/>
    </source>
</evidence>
<dbReference type="AlphaFoldDB" id="A0AA38IRD5"/>
<organism evidence="10 11">
    <name type="scientific">Zophobas morio</name>
    <dbReference type="NCBI Taxonomy" id="2755281"/>
    <lineage>
        <taxon>Eukaryota</taxon>
        <taxon>Metazoa</taxon>
        <taxon>Ecdysozoa</taxon>
        <taxon>Arthropoda</taxon>
        <taxon>Hexapoda</taxon>
        <taxon>Insecta</taxon>
        <taxon>Pterygota</taxon>
        <taxon>Neoptera</taxon>
        <taxon>Endopterygota</taxon>
        <taxon>Coleoptera</taxon>
        <taxon>Polyphaga</taxon>
        <taxon>Cucujiformia</taxon>
        <taxon>Tenebrionidae</taxon>
        <taxon>Zophobas</taxon>
    </lineage>
</organism>
<keyword evidence="4" id="KW-0552">Olfaction</keyword>
<accession>A0AA38IRD5</accession>
<evidence type="ECO:0000256" key="1">
    <source>
        <dbReference type="ARBA" id="ARBA00004141"/>
    </source>
</evidence>
<dbReference type="Pfam" id="PF02949">
    <property type="entry name" value="7tm_6"/>
    <property type="match status" value="1"/>
</dbReference>
<evidence type="ECO:0000256" key="7">
    <source>
        <dbReference type="ARBA" id="ARBA00023170"/>
    </source>
</evidence>
<keyword evidence="5 9" id="KW-1133">Transmembrane helix</keyword>
<proteinExistence type="predicted"/>
<keyword evidence="3 9" id="KW-0812">Transmembrane</keyword>
<dbReference type="InterPro" id="IPR004117">
    <property type="entry name" value="7tm6_olfct_rcpt"/>
</dbReference>
<comment type="caution">
    <text evidence="10">The sequence shown here is derived from an EMBL/GenBank/DDBJ whole genome shotgun (WGS) entry which is preliminary data.</text>
</comment>
<keyword evidence="8" id="KW-0807">Transducer</keyword>
<keyword evidence="7" id="KW-0675">Receptor</keyword>
<keyword evidence="11" id="KW-1185">Reference proteome</keyword>
<evidence type="ECO:0000256" key="8">
    <source>
        <dbReference type="ARBA" id="ARBA00023224"/>
    </source>
</evidence>
<dbReference type="EMBL" id="JALNTZ010000002">
    <property type="protein sequence ID" value="KAJ3660520.1"/>
    <property type="molecule type" value="Genomic_DNA"/>
</dbReference>
<protein>
    <submittedName>
        <fullName evidence="10">Uncharacterized protein</fullName>
    </submittedName>
</protein>
<reference evidence="10" key="1">
    <citation type="journal article" date="2023" name="G3 (Bethesda)">
        <title>Whole genome assemblies of Zophobas morio and Tenebrio molitor.</title>
        <authorList>
            <person name="Kaur S."/>
            <person name="Stinson S.A."/>
            <person name="diCenzo G.C."/>
        </authorList>
    </citation>
    <scope>NUCLEOTIDE SEQUENCE</scope>
    <source>
        <strain evidence="10">QUZm001</strain>
    </source>
</reference>
<dbReference type="GO" id="GO:0016020">
    <property type="term" value="C:membrane"/>
    <property type="evidence" value="ECO:0007669"/>
    <property type="project" value="UniProtKB-SubCell"/>
</dbReference>
<evidence type="ECO:0000256" key="4">
    <source>
        <dbReference type="ARBA" id="ARBA00022725"/>
    </source>
</evidence>
<comment type="subcellular location">
    <subcellularLocation>
        <location evidence="1">Membrane</location>
        <topology evidence="1">Multi-pass membrane protein</topology>
    </subcellularLocation>
</comment>
<keyword evidence="2" id="KW-0716">Sensory transduction</keyword>
<evidence type="ECO:0000313" key="11">
    <source>
        <dbReference type="Proteomes" id="UP001168821"/>
    </source>
</evidence>
<evidence type="ECO:0000256" key="6">
    <source>
        <dbReference type="ARBA" id="ARBA00023136"/>
    </source>
</evidence>
<evidence type="ECO:0000256" key="3">
    <source>
        <dbReference type="ARBA" id="ARBA00022692"/>
    </source>
</evidence>
<evidence type="ECO:0000256" key="5">
    <source>
        <dbReference type="ARBA" id="ARBA00022989"/>
    </source>
</evidence>
<gene>
    <name evidence="10" type="ORF">Zmor_004965</name>
</gene>
<keyword evidence="6 9" id="KW-0472">Membrane</keyword>
<name>A0AA38IRD5_9CUCU</name>
<sequence length="119" mass="13774">MCILAGTSGLPWYGDEYEIMLPVKVFTDVFGKWSFPFTTIFYLSFYHTAFTTLACTTGILYLLIHLYNQCCLLNKRLDNLDSDVDISEVVNLPGNDENYQDRVNHEIICCIRHHQTLLK</sequence>
<dbReference type="GO" id="GO:0005549">
    <property type="term" value="F:odorant binding"/>
    <property type="evidence" value="ECO:0007669"/>
    <property type="project" value="InterPro"/>
</dbReference>
<evidence type="ECO:0000256" key="9">
    <source>
        <dbReference type="SAM" id="Phobius"/>
    </source>
</evidence>
<dbReference type="GO" id="GO:0004984">
    <property type="term" value="F:olfactory receptor activity"/>
    <property type="evidence" value="ECO:0007669"/>
    <property type="project" value="InterPro"/>
</dbReference>
<feature type="transmembrane region" description="Helical" evidence="9">
    <location>
        <begin position="40"/>
        <end position="67"/>
    </location>
</feature>
<evidence type="ECO:0000313" key="10">
    <source>
        <dbReference type="EMBL" id="KAJ3660520.1"/>
    </source>
</evidence>